<feature type="binding site" evidence="2">
    <location>
        <position position="127"/>
    </location>
    <ligand>
        <name>substrate</name>
    </ligand>
</feature>
<evidence type="ECO:0000256" key="1">
    <source>
        <dbReference type="ARBA" id="ARBA00023235"/>
    </source>
</evidence>
<comment type="function">
    <text evidence="2">Catalyzes the reversible conversion of ribose-5-phosphate to ribulose 5-phosphate.</text>
</comment>
<dbReference type="UniPathway" id="UPA00115">
    <property type="reaction ID" value="UER00412"/>
</dbReference>
<dbReference type="SUPFAM" id="SSF100950">
    <property type="entry name" value="NagB/RpiA/CoA transferase-like"/>
    <property type="match status" value="1"/>
</dbReference>
<dbReference type="CDD" id="cd01398">
    <property type="entry name" value="RPI_A"/>
    <property type="match status" value="1"/>
</dbReference>
<dbReference type="InterPro" id="IPR020672">
    <property type="entry name" value="Ribose5P_isomerase_typA_subgr"/>
</dbReference>
<dbReference type="InterPro" id="IPR004788">
    <property type="entry name" value="Ribose5P_isomerase_type_A"/>
</dbReference>
<dbReference type="Pfam" id="PF06026">
    <property type="entry name" value="Rib_5-P_isom_A"/>
    <property type="match status" value="1"/>
</dbReference>
<dbReference type="GO" id="GO:0006014">
    <property type="term" value="P:D-ribose metabolic process"/>
    <property type="evidence" value="ECO:0007669"/>
    <property type="project" value="TreeGrafter"/>
</dbReference>
<dbReference type="InterPro" id="IPR037171">
    <property type="entry name" value="NagB/RpiA_transferase-like"/>
</dbReference>
<sequence>MESQKKLVAKYAIDHYIKNNMNLGIGTGTTVYYAIKYLSEKLKSGNLKNLKFYTTSSDTKYLLSKEQIPYESNFSKLNRSLDIAIDGADEILLEKKSLIKGMGGAHLMEKVVAYNSETLLIIADETKIVKKLGTKMPIPMEIAQSAVGFIMTRLEEMNLNATLRICSEKKGPIITDNNNYILDVKMHVENPEGTEKYFKLFPGILEIGIFNHKNTKIVYYQNKQIKDA</sequence>
<dbReference type="Proteomes" id="UP000030940">
    <property type="component" value="Chromosome"/>
</dbReference>
<comment type="similarity">
    <text evidence="2">Belongs to the ribose 5-phosphate isomerase family.</text>
</comment>
<dbReference type="GO" id="GO:0005829">
    <property type="term" value="C:cytosol"/>
    <property type="evidence" value="ECO:0007669"/>
    <property type="project" value="TreeGrafter"/>
</dbReference>
<evidence type="ECO:0000256" key="2">
    <source>
        <dbReference type="HAMAP-Rule" id="MF_00170"/>
    </source>
</evidence>
<name>A0A0A7UYE3_9SPIR</name>
<dbReference type="Gene3D" id="3.30.70.260">
    <property type="match status" value="1"/>
</dbReference>
<protein>
    <recommendedName>
        <fullName evidence="2">Ribose-5-phosphate isomerase A</fullName>
        <ecNumber evidence="2">5.3.1.6</ecNumber>
    </recommendedName>
    <alternativeName>
        <fullName evidence="2">Phosphoriboisomerase A</fullName>
        <shortName evidence="2">PRI</shortName>
    </alternativeName>
</protein>
<organism evidence="3 4">
    <name type="scientific">Borreliella chilensis</name>
    <dbReference type="NCBI Taxonomy" id="1245910"/>
    <lineage>
        <taxon>Bacteria</taxon>
        <taxon>Pseudomonadati</taxon>
        <taxon>Spirochaetota</taxon>
        <taxon>Spirochaetia</taxon>
        <taxon>Spirochaetales</taxon>
        <taxon>Borreliaceae</taxon>
        <taxon>Borreliella</taxon>
    </lineage>
</organism>
<proteinExistence type="inferred from homology"/>
<dbReference type="AlphaFoldDB" id="A0A0A7UYE3"/>
<dbReference type="GO" id="GO:0004751">
    <property type="term" value="F:ribose-5-phosphate isomerase activity"/>
    <property type="evidence" value="ECO:0007669"/>
    <property type="project" value="UniProtKB-UniRule"/>
</dbReference>
<comment type="pathway">
    <text evidence="2">Carbohydrate degradation; pentose phosphate pathway; D-ribose 5-phosphate from D-ribulose 5-phosphate (non-oxidative stage): step 1/1.</text>
</comment>
<dbReference type="PANTHER" id="PTHR11934:SF0">
    <property type="entry name" value="RIBOSE-5-PHOSPHATE ISOMERASE"/>
    <property type="match status" value="1"/>
</dbReference>
<dbReference type="STRING" id="1245910.OY14_03290"/>
<keyword evidence="1 2" id="KW-0413">Isomerase</keyword>
<dbReference type="NCBIfam" id="TIGR00021">
    <property type="entry name" value="rpiA"/>
    <property type="match status" value="1"/>
</dbReference>
<feature type="binding site" evidence="2">
    <location>
        <begin position="100"/>
        <end position="103"/>
    </location>
    <ligand>
        <name>substrate</name>
    </ligand>
</feature>
<feature type="binding site" evidence="2">
    <location>
        <begin position="27"/>
        <end position="30"/>
    </location>
    <ligand>
        <name>substrate</name>
    </ligand>
</feature>
<dbReference type="SUPFAM" id="SSF75445">
    <property type="entry name" value="D-ribose-5-phosphate isomerase (RpiA), lid domain"/>
    <property type="match status" value="1"/>
</dbReference>
<reference evidence="3 4" key="1">
    <citation type="journal article" date="2015" name="Genome Announc.">
        <title>Genome Sequence of Borrelia chilensis VA1, a South American Member of the Lyme Borreliosis Group.</title>
        <authorList>
            <person name="Huang W."/>
            <person name="Ojaimi C."/>
            <person name="Fallon J.T."/>
            <person name="Travisany D."/>
            <person name="Maass A."/>
            <person name="Ivanova L."/>
            <person name="Tomova A."/>
            <person name="Gonzalez-Acuna D."/>
            <person name="Godfrey H.P."/>
            <person name="Cabello F.C."/>
        </authorList>
    </citation>
    <scope>NUCLEOTIDE SEQUENCE [LARGE SCALE GENOMIC DNA]</scope>
    <source>
        <strain evidence="3 4">VA1</strain>
    </source>
</reference>
<feature type="active site" description="Proton acceptor" evidence="2">
    <location>
        <position position="109"/>
    </location>
</feature>
<comment type="catalytic activity">
    <reaction evidence="2">
        <text>aldehydo-D-ribose 5-phosphate = D-ribulose 5-phosphate</text>
        <dbReference type="Rhea" id="RHEA:14657"/>
        <dbReference type="ChEBI" id="CHEBI:58121"/>
        <dbReference type="ChEBI" id="CHEBI:58273"/>
        <dbReference type="EC" id="5.3.1.6"/>
    </reaction>
</comment>
<feature type="binding site" evidence="2">
    <location>
        <begin position="86"/>
        <end position="89"/>
    </location>
    <ligand>
        <name>substrate</name>
    </ligand>
</feature>
<evidence type="ECO:0000313" key="3">
    <source>
        <dbReference type="EMBL" id="AJA90448.1"/>
    </source>
</evidence>
<dbReference type="EMBL" id="CP009910">
    <property type="protein sequence ID" value="AJA90448.1"/>
    <property type="molecule type" value="Genomic_DNA"/>
</dbReference>
<dbReference type="HOGENOM" id="CLU_056590_1_1_12"/>
<comment type="subunit">
    <text evidence="2">Homodimer.</text>
</comment>
<accession>A0A0A7UYE3</accession>
<dbReference type="PANTHER" id="PTHR11934">
    <property type="entry name" value="RIBOSE-5-PHOSPHATE ISOMERASE"/>
    <property type="match status" value="1"/>
</dbReference>
<dbReference type="HAMAP" id="MF_00170">
    <property type="entry name" value="Rib_5P_isom_A"/>
    <property type="match status" value="1"/>
</dbReference>
<evidence type="ECO:0000313" key="4">
    <source>
        <dbReference type="Proteomes" id="UP000030940"/>
    </source>
</evidence>
<dbReference type="EC" id="5.3.1.6" evidence="2"/>
<gene>
    <name evidence="2" type="primary">rpiA</name>
    <name evidence="3" type="ORF">OY14_03290</name>
</gene>
<dbReference type="KEGG" id="bchi:OY14_03290"/>
<dbReference type="GO" id="GO:0009052">
    <property type="term" value="P:pentose-phosphate shunt, non-oxidative branch"/>
    <property type="evidence" value="ECO:0007669"/>
    <property type="project" value="UniProtKB-UniRule"/>
</dbReference>
<keyword evidence="4" id="KW-1185">Reference proteome</keyword>
<dbReference type="Gene3D" id="3.40.50.1360">
    <property type="match status" value="1"/>
</dbReference>